<dbReference type="NCBIfam" id="TIGR04356">
    <property type="entry name" value="grasp_GAK"/>
    <property type="match status" value="1"/>
</dbReference>
<accession>A0ABS3Q6H0</accession>
<dbReference type="PANTHER" id="PTHR21621">
    <property type="entry name" value="RIBOSOMAL PROTEIN S6 MODIFICATION PROTEIN"/>
    <property type="match status" value="1"/>
</dbReference>
<evidence type="ECO:0000256" key="1">
    <source>
        <dbReference type="ARBA" id="ARBA00023211"/>
    </source>
</evidence>
<evidence type="ECO:0000313" key="5">
    <source>
        <dbReference type="Proteomes" id="UP000664835"/>
    </source>
</evidence>
<evidence type="ECO:0000259" key="3">
    <source>
        <dbReference type="PROSITE" id="PS50975"/>
    </source>
</evidence>
<name>A0ABS3Q6H0_9GAMM</name>
<protein>
    <submittedName>
        <fullName evidence="4">GAK system ATP-grasp enzyme</fullName>
    </submittedName>
</protein>
<gene>
    <name evidence="4" type="ORF">J3998_10215</name>
</gene>
<comment type="caution">
    <text evidence="4">The sequence shown here is derived from an EMBL/GenBank/DDBJ whole genome shotgun (WGS) entry which is preliminary data.</text>
</comment>
<dbReference type="Gene3D" id="3.40.50.20">
    <property type="match status" value="1"/>
</dbReference>
<reference evidence="4 5" key="1">
    <citation type="submission" date="2021-03" db="EMBL/GenBank/DDBJ databases">
        <title>Thiomicrorhabdus sp.nov.,novel sulfur-oxidizing bacteria isolated from coastal sediment.</title>
        <authorList>
            <person name="Liu X."/>
        </authorList>
    </citation>
    <scope>NUCLEOTIDE SEQUENCE [LARGE SCALE GENOMIC DNA]</scope>
    <source>
        <strain evidence="4 5">6S2-11</strain>
    </source>
</reference>
<dbReference type="InterPro" id="IPR013651">
    <property type="entry name" value="ATP-grasp_RimK-type"/>
</dbReference>
<dbReference type="SUPFAM" id="SSF56059">
    <property type="entry name" value="Glutathione synthetase ATP-binding domain-like"/>
    <property type="match status" value="1"/>
</dbReference>
<dbReference type="PROSITE" id="PS50975">
    <property type="entry name" value="ATP_GRASP"/>
    <property type="match status" value="1"/>
</dbReference>
<dbReference type="RefSeq" id="WP_208150564.1">
    <property type="nucleotide sequence ID" value="NZ_JAGETV010000021.1"/>
</dbReference>
<evidence type="ECO:0000313" key="4">
    <source>
        <dbReference type="EMBL" id="MBO1927950.1"/>
    </source>
</evidence>
<keyword evidence="2" id="KW-0547">Nucleotide-binding</keyword>
<proteinExistence type="predicted"/>
<dbReference type="InterPro" id="IPR013815">
    <property type="entry name" value="ATP_grasp_subdomain_1"/>
</dbReference>
<dbReference type="InterPro" id="IPR011761">
    <property type="entry name" value="ATP-grasp"/>
</dbReference>
<sequence>MIKAVEQLKIGVVGIPGKWSTEVLADEIEAKTGFRCVIDIEKVVADLSMPTVTYNGTCLCELDAIIIKKISQTYSPMVLDRLEILRFVESCGVKVYSKPCEIIRLVDRMSCTVSLARAKIPMPKTVITEDINAALNAVKDFGEVVLKPLFSTKARGMQVISSEQSDKKILNELQEFYDVHKFFYIQQKLNLPGHDMGLIFLGGEYQGAYARVGNGESWNTTIHSGGKYAEVCPNQEIIDMARKAQAQFDLAYTTVDIAETDNGPVCFEVSAFGGFKGAQEGLGLNMAGAYVDYVIADLRAEQQSNAINPAD</sequence>
<keyword evidence="5" id="KW-1185">Reference proteome</keyword>
<dbReference type="Gene3D" id="3.30.1490.20">
    <property type="entry name" value="ATP-grasp fold, A domain"/>
    <property type="match status" value="1"/>
</dbReference>
<dbReference type="Proteomes" id="UP000664835">
    <property type="component" value="Unassembled WGS sequence"/>
</dbReference>
<dbReference type="EMBL" id="JAGETV010000021">
    <property type="protein sequence ID" value="MBO1927950.1"/>
    <property type="molecule type" value="Genomic_DNA"/>
</dbReference>
<dbReference type="Pfam" id="PF08443">
    <property type="entry name" value="RimK"/>
    <property type="match status" value="1"/>
</dbReference>
<keyword evidence="2" id="KW-0067">ATP-binding</keyword>
<dbReference type="InterPro" id="IPR027592">
    <property type="entry name" value="ATP-grasp_GAK"/>
</dbReference>
<evidence type="ECO:0000256" key="2">
    <source>
        <dbReference type="PROSITE-ProRule" id="PRU00409"/>
    </source>
</evidence>
<feature type="domain" description="ATP-grasp" evidence="3">
    <location>
        <begin position="112"/>
        <end position="295"/>
    </location>
</feature>
<dbReference type="Gene3D" id="3.30.470.20">
    <property type="entry name" value="ATP-grasp fold, B domain"/>
    <property type="match status" value="1"/>
</dbReference>
<dbReference type="PANTHER" id="PTHR21621:SF0">
    <property type="entry name" value="BETA-CITRYLGLUTAMATE SYNTHASE B-RELATED"/>
    <property type="match status" value="1"/>
</dbReference>
<keyword evidence="1" id="KW-0464">Manganese</keyword>
<organism evidence="4 5">
    <name type="scientific">Thiomicrorhabdus marina</name>
    <dbReference type="NCBI Taxonomy" id="2818442"/>
    <lineage>
        <taxon>Bacteria</taxon>
        <taxon>Pseudomonadati</taxon>
        <taxon>Pseudomonadota</taxon>
        <taxon>Gammaproteobacteria</taxon>
        <taxon>Thiotrichales</taxon>
        <taxon>Piscirickettsiaceae</taxon>
        <taxon>Thiomicrorhabdus</taxon>
    </lineage>
</organism>